<reference evidence="4 5" key="1">
    <citation type="submission" date="2013-05" db="EMBL/GenBank/DDBJ databases">
        <title>The Genome Sequence of Actinomyces europaeus ACS-120-V-COL10B.</title>
        <authorList>
            <consortium name="The Broad Institute Genomics Platform"/>
            <person name="Earl A."/>
            <person name="Ward D."/>
            <person name="Feldgarden M."/>
            <person name="Gevers D."/>
            <person name="Saerens B."/>
            <person name="Vaneechoutte M."/>
            <person name="Walker B."/>
            <person name="Young S."/>
            <person name="Zeng Q."/>
            <person name="Gargeya S."/>
            <person name="Fitzgerald M."/>
            <person name="Haas B."/>
            <person name="Abouelleil A."/>
            <person name="Allen A.W."/>
            <person name="Alvarado L."/>
            <person name="Arachchi H.M."/>
            <person name="Berlin A.M."/>
            <person name="Chapman S.B."/>
            <person name="Gainer-Dewar J."/>
            <person name="Goldberg J."/>
            <person name="Griggs A."/>
            <person name="Gujja S."/>
            <person name="Hansen M."/>
            <person name="Howarth C."/>
            <person name="Imamovic A."/>
            <person name="Ireland A."/>
            <person name="Larimer J."/>
            <person name="McCowan C."/>
            <person name="Murphy C."/>
            <person name="Pearson M."/>
            <person name="Poon T.W."/>
            <person name="Priest M."/>
            <person name="Roberts A."/>
            <person name="Saif S."/>
            <person name="Shea T."/>
            <person name="Sisk P."/>
            <person name="Sykes S."/>
            <person name="Wortman J."/>
            <person name="Nusbaum C."/>
            <person name="Birren B."/>
        </authorList>
    </citation>
    <scope>NUCLEOTIDE SEQUENCE [LARGE SCALE GENOMIC DNA]</scope>
    <source>
        <strain evidence="4 5">ACS-120-V-Col10b</strain>
    </source>
</reference>
<comment type="caution">
    <text evidence="4">The sequence shown here is derived from an EMBL/GenBank/DDBJ whole genome shotgun (WGS) entry which is preliminary data.</text>
</comment>
<feature type="transmembrane region" description="Helical" evidence="2">
    <location>
        <begin position="18"/>
        <end position="39"/>
    </location>
</feature>
<dbReference type="OrthoDB" id="3268648at2"/>
<dbReference type="Proteomes" id="UP000014387">
    <property type="component" value="Unassembled WGS sequence"/>
</dbReference>
<dbReference type="InterPro" id="IPR002477">
    <property type="entry name" value="Peptidoglycan-bd-like"/>
</dbReference>
<organism evidence="4 5">
    <name type="scientific">Gleimia europaea ACS-120-V-Col10b</name>
    <dbReference type="NCBI Taxonomy" id="883069"/>
    <lineage>
        <taxon>Bacteria</taxon>
        <taxon>Bacillati</taxon>
        <taxon>Actinomycetota</taxon>
        <taxon>Actinomycetes</taxon>
        <taxon>Actinomycetales</taxon>
        <taxon>Actinomycetaceae</taxon>
        <taxon>Gleimia</taxon>
    </lineage>
</organism>
<evidence type="ECO:0000259" key="3">
    <source>
        <dbReference type="Pfam" id="PF01471"/>
    </source>
</evidence>
<evidence type="ECO:0000256" key="1">
    <source>
        <dbReference type="SAM" id="MobiDB-lite"/>
    </source>
</evidence>
<accession>A0A9W5VVN8</accession>
<keyword evidence="2" id="KW-0472">Membrane</keyword>
<feature type="domain" description="Peptidoglycan binding-like" evidence="3">
    <location>
        <begin position="141"/>
        <end position="173"/>
    </location>
</feature>
<keyword evidence="2" id="KW-0812">Transmembrane</keyword>
<dbReference type="InterPro" id="IPR036366">
    <property type="entry name" value="PGBDSf"/>
</dbReference>
<dbReference type="RefSeq" id="WP_016444941.1">
    <property type="nucleotide sequence ID" value="NZ_KE150268.1"/>
</dbReference>
<protein>
    <recommendedName>
        <fullName evidence="3">Peptidoglycan binding-like domain-containing protein</fullName>
    </recommendedName>
</protein>
<dbReference type="Gene3D" id="1.10.101.10">
    <property type="entry name" value="PGBD-like superfamily/PGBD"/>
    <property type="match status" value="1"/>
</dbReference>
<sequence>MPASTTPQRKPGKRRTGLFLAGFALILILAVALTWIIAWKVQSPAQREASAEPPEPLPITIPIDRGDLQDSKFVSATVKGATTSEITIPRQSDVSVVSQLGINTGETLNAGNVVTWINGRPVIALKGAFPLWRDLSEGDKGEDVRELQVALNELGYGIATDGVFGPRTASSIQKLYKAIGSEAVRTDPAPAPSDDVQPNQGDAARSPQPTQTPKVVTVPKIEIIMLTSMPVTVTSIPAVGTVLDEENSKMLLGTGDISVTGTVGGADATVLEAGMKARAFVENQEVSLSLEKIEAAADSDQASPDNSSVVTFKVTENAEALRSLIDTDQPIRVEVALSEPLTDVLIVPERAIASDANGNLTVLVKSGESEFQVTEIEQLGCANGTCAIRSEDETVSEGAQVRVDR</sequence>
<dbReference type="InterPro" id="IPR036365">
    <property type="entry name" value="PGBD-like_sf"/>
</dbReference>
<gene>
    <name evidence="4" type="ORF">HMPREF9238_01620</name>
</gene>
<name>A0A9W5VVN8_9ACTO</name>
<proteinExistence type="predicted"/>
<evidence type="ECO:0000313" key="5">
    <source>
        <dbReference type="Proteomes" id="UP000014387"/>
    </source>
</evidence>
<keyword evidence="5" id="KW-1185">Reference proteome</keyword>
<feature type="region of interest" description="Disordered" evidence="1">
    <location>
        <begin position="185"/>
        <end position="213"/>
    </location>
</feature>
<dbReference type="SUPFAM" id="SSF47090">
    <property type="entry name" value="PGBD-like"/>
    <property type="match status" value="1"/>
</dbReference>
<evidence type="ECO:0000313" key="4">
    <source>
        <dbReference type="EMBL" id="EPD29419.1"/>
    </source>
</evidence>
<evidence type="ECO:0000256" key="2">
    <source>
        <dbReference type="SAM" id="Phobius"/>
    </source>
</evidence>
<dbReference type="Pfam" id="PF01471">
    <property type="entry name" value="PG_binding_1"/>
    <property type="match status" value="1"/>
</dbReference>
<dbReference type="AlphaFoldDB" id="A0A9W5VVN8"/>
<dbReference type="EMBL" id="AGWN01000004">
    <property type="protein sequence ID" value="EPD29419.1"/>
    <property type="molecule type" value="Genomic_DNA"/>
</dbReference>
<keyword evidence="2" id="KW-1133">Transmembrane helix</keyword>